<name>A0A1J9QSQ6_9PEZI</name>
<gene>
    <name evidence="2" type="ORF">BKCO1_4800074</name>
</gene>
<dbReference type="RefSeq" id="XP_020127693.1">
    <property type="nucleotide sequence ID" value="XM_020276517.1"/>
</dbReference>
<keyword evidence="3" id="KW-1185">Reference proteome</keyword>
<reference evidence="2 3" key="1">
    <citation type="submission" date="2016-10" db="EMBL/GenBank/DDBJ databases">
        <title>Proteomics and genomics reveal pathogen-plant mechanisms compatible with a hemibiotrophic lifestyle of Diplodia corticola.</title>
        <authorList>
            <person name="Fernandes I."/>
            <person name="De Jonge R."/>
            <person name="Van De Peer Y."/>
            <person name="Devreese B."/>
            <person name="Alves A."/>
            <person name="Esteves A.C."/>
        </authorList>
    </citation>
    <scope>NUCLEOTIDE SEQUENCE [LARGE SCALE GENOMIC DNA]</scope>
    <source>
        <strain evidence="2 3">CBS 112549</strain>
    </source>
</reference>
<evidence type="ECO:0000313" key="2">
    <source>
        <dbReference type="EMBL" id="OJD31433.1"/>
    </source>
</evidence>
<dbReference type="AlphaFoldDB" id="A0A1J9QSQ6"/>
<proteinExistence type="predicted"/>
<feature type="chain" id="PRO_5009656560" evidence="1">
    <location>
        <begin position="18"/>
        <end position="65"/>
    </location>
</feature>
<accession>A0A1J9QSQ6</accession>
<comment type="caution">
    <text evidence="2">The sequence shown here is derived from an EMBL/GenBank/DDBJ whole genome shotgun (WGS) entry which is preliminary data.</text>
</comment>
<protein>
    <submittedName>
        <fullName evidence="2">Uncharacterized protein</fullName>
    </submittedName>
</protein>
<evidence type="ECO:0000256" key="1">
    <source>
        <dbReference type="SAM" id="SignalP"/>
    </source>
</evidence>
<dbReference type="GeneID" id="31016778"/>
<feature type="signal peptide" evidence="1">
    <location>
        <begin position="1"/>
        <end position="17"/>
    </location>
</feature>
<dbReference type="EMBL" id="MNUE01000048">
    <property type="protein sequence ID" value="OJD31433.1"/>
    <property type="molecule type" value="Genomic_DNA"/>
</dbReference>
<sequence length="65" mass="6774">MRFSLSIITLFLASALAAPASEAPEASGLLQARCIANGVECINDVNSCCSNLCAMDKTLGTYTCQ</sequence>
<dbReference type="Proteomes" id="UP000183809">
    <property type="component" value="Unassembled WGS sequence"/>
</dbReference>
<evidence type="ECO:0000313" key="3">
    <source>
        <dbReference type="Proteomes" id="UP000183809"/>
    </source>
</evidence>
<keyword evidence="1" id="KW-0732">Signal</keyword>
<organism evidence="2 3">
    <name type="scientific">Diplodia corticola</name>
    <dbReference type="NCBI Taxonomy" id="236234"/>
    <lineage>
        <taxon>Eukaryota</taxon>
        <taxon>Fungi</taxon>
        <taxon>Dikarya</taxon>
        <taxon>Ascomycota</taxon>
        <taxon>Pezizomycotina</taxon>
        <taxon>Dothideomycetes</taxon>
        <taxon>Dothideomycetes incertae sedis</taxon>
        <taxon>Botryosphaeriales</taxon>
        <taxon>Botryosphaeriaceae</taxon>
        <taxon>Diplodia</taxon>
    </lineage>
</organism>